<evidence type="ECO:0000256" key="2">
    <source>
        <dbReference type="ARBA" id="ARBA00022448"/>
    </source>
</evidence>
<dbReference type="Gene3D" id="1.20.1250.20">
    <property type="entry name" value="MFS general substrate transporter like domains"/>
    <property type="match status" value="1"/>
</dbReference>
<dbReference type="OrthoDB" id="196786at2759"/>
<sequence>MNHLDRSNLAYAALSFNRDNGFDNQIYALGQSLFFVSFCVFQVPSNLVMVRVGFRAWLAFLLVGWGCVAVSFMFISSAWSFYLCRVLLGVFESGAFPAMWYALTVFFPRQKITKPFAYLTIGIMLAKGWQWLFMMEGIPSILLGALVFCVLPGSIDAARFLTPAERDALTTEVARDHAPGPLAKDLRGAALLLRAVINNGYMWVVFTCAMLASVASHTYLAYTPIIINSLLNGTALSNSASVAAAKGNDSLLPVALAVVPYTLASISSYFVAHSAQRRDEHFWHVSSCLLLAVIMGVLMFATGVLIVILRTWVVHDGGLPDGGKRRDCTLACGSRGSSEGAARAAPDSDEVRVVLSKDGGRGDAPTTPKASMV</sequence>
<feature type="transmembrane region" description="Helical" evidence="7">
    <location>
        <begin position="251"/>
        <end position="271"/>
    </location>
</feature>
<dbReference type="AlphaFoldDB" id="A0A0D2N4Z3"/>
<comment type="subcellular location">
    <subcellularLocation>
        <location evidence="1">Membrane</location>
        <topology evidence="1">Multi-pass membrane protein</topology>
    </subcellularLocation>
</comment>
<keyword evidence="9" id="KW-1185">Reference proteome</keyword>
<keyword evidence="2" id="KW-0813">Transport</keyword>
<feature type="compositionally biased region" description="Low complexity" evidence="6">
    <location>
        <begin position="335"/>
        <end position="345"/>
    </location>
</feature>
<feature type="transmembrane region" description="Helical" evidence="7">
    <location>
        <begin position="283"/>
        <end position="309"/>
    </location>
</feature>
<evidence type="ECO:0000313" key="8">
    <source>
        <dbReference type="EMBL" id="KIZ07387.1"/>
    </source>
</evidence>
<keyword evidence="3 7" id="KW-0812">Transmembrane</keyword>
<evidence type="ECO:0000256" key="5">
    <source>
        <dbReference type="ARBA" id="ARBA00023136"/>
    </source>
</evidence>
<dbReference type="InterPro" id="IPR036259">
    <property type="entry name" value="MFS_trans_sf"/>
</dbReference>
<evidence type="ECO:0000256" key="6">
    <source>
        <dbReference type="SAM" id="MobiDB-lite"/>
    </source>
</evidence>
<feature type="transmembrane region" description="Helical" evidence="7">
    <location>
        <begin position="201"/>
        <end position="222"/>
    </location>
</feature>
<dbReference type="InterPro" id="IPR011701">
    <property type="entry name" value="MFS"/>
</dbReference>
<gene>
    <name evidence="8" type="ORF">MNEG_0574</name>
</gene>
<dbReference type="EMBL" id="KK100267">
    <property type="protein sequence ID" value="KIZ07387.1"/>
    <property type="molecule type" value="Genomic_DNA"/>
</dbReference>
<proteinExistence type="predicted"/>
<evidence type="ECO:0000313" key="9">
    <source>
        <dbReference type="Proteomes" id="UP000054498"/>
    </source>
</evidence>
<feature type="transmembrane region" description="Helical" evidence="7">
    <location>
        <begin position="26"/>
        <end position="44"/>
    </location>
</feature>
<protein>
    <submittedName>
        <fullName evidence="8">Putative tartrate transporter</fullName>
    </submittedName>
</protein>
<dbReference type="GO" id="GO:0022857">
    <property type="term" value="F:transmembrane transporter activity"/>
    <property type="evidence" value="ECO:0007669"/>
    <property type="project" value="InterPro"/>
</dbReference>
<organism evidence="8 9">
    <name type="scientific">Monoraphidium neglectum</name>
    <dbReference type="NCBI Taxonomy" id="145388"/>
    <lineage>
        <taxon>Eukaryota</taxon>
        <taxon>Viridiplantae</taxon>
        <taxon>Chlorophyta</taxon>
        <taxon>core chlorophytes</taxon>
        <taxon>Chlorophyceae</taxon>
        <taxon>CS clade</taxon>
        <taxon>Sphaeropleales</taxon>
        <taxon>Selenastraceae</taxon>
        <taxon>Monoraphidium</taxon>
    </lineage>
</organism>
<accession>A0A0D2N4Z3</accession>
<name>A0A0D2N4Z3_9CHLO</name>
<feature type="region of interest" description="Disordered" evidence="6">
    <location>
        <begin position="335"/>
        <end position="373"/>
    </location>
</feature>
<evidence type="ECO:0000256" key="1">
    <source>
        <dbReference type="ARBA" id="ARBA00004141"/>
    </source>
</evidence>
<dbReference type="SUPFAM" id="SSF103473">
    <property type="entry name" value="MFS general substrate transporter"/>
    <property type="match status" value="1"/>
</dbReference>
<feature type="transmembrane region" description="Helical" evidence="7">
    <location>
        <begin position="138"/>
        <end position="158"/>
    </location>
</feature>
<keyword evidence="5 7" id="KW-0472">Membrane</keyword>
<dbReference type="KEGG" id="mng:MNEG_0574"/>
<evidence type="ECO:0000256" key="7">
    <source>
        <dbReference type="SAM" id="Phobius"/>
    </source>
</evidence>
<evidence type="ECO:0000256" key="4">
    <source>
        <dbReference type="ARBA" id="ARBA00022989"/>
    </source>
</evidence>
<dbReference type="RefSeq" id="XP_013906406.1">
    <property type="nucleotide sequence ID" value="XM_014050952.1"/>
</dbReference>
<dbReference type="GeneID" id="25726692"/>
<dbReference type="Proteomes" id="UP000054498">
    <property type="component" value="Unassembled WGS sequence"/>
</dbReference>
<dbReference type="PANTHER" id="PTHR43791:SF36">
    <property type="entry name" value="TRANSPORTER, PUTATIVE (AFU_ORTHOLOGUE AFUA_6G08340)-RELATED"/>
    <property type="match status" value="1"/>
</dbReference>
<reference evidence="8 9" key="1">
    <citation type="journal article" date="2013" name="BMC Genomics">
        <title>Reconstruction of the lipid metabolism for the microalga Monoraphidium neglectum from its genome sequence reveals characteristics suitable for biofuel production.</title>
        <authorList>
            <person name="Bogen C."/>
            <person name="Al-Dilaimi A."/>
            <person name="Albersmeier A."/>
            <person name="Wichmann J."/>
            <person name="Grundmann M."/>
            <person name="Rupp O."/>
            <person name="Lauersen K.J."/>
            <person name="Blifernez-Klassen O."/>
            <person name="Kalinowski J."/>
            <person name="Goesmann A."/>
            <person name="Mussgnug J.H."/>
            <person name="Kruse O."/>
        </authorList>
    </citation>
    <scope>NUCLEOTIDE SEQUENCE [LARGE SCALE GENOMIC DNA]</scope>
    <source>
        <strain evidence="8 9">SAG 48.87</strain>
    </source>
</reference>
<feature type="transmembrane region" description="Helical" evidence="7">
    <location>
        <begin position="56"/>
        <end position="74"/>
    </location>
</feature>
<dbReference type="Pfam" id="PF07690">
    <property type="entry name" value="MFS_1"/>
    <property type="match status" value="1"/>
</dbReference>
<dbReference type="GO" id="GO:0016020">
    <property type="term" value="C:membrane"/>
    <property type="evidence" value="ECO:0007669"/>
    <property type="project" value="UniProtKB-SubCell"/>
</dbReference>
<feature type="transmembrane region" description="Helical" evidence="7">
    <location>
        <begin position="80"/>
        <end position="103"/>
    </location>
</feature>
<evidence type="ECO:0000256" key="3">
    <source>
        <dbReference type="ARBA" id="ARBA00022692"/>
    </source>
</evidence>
<keyword evidence="4 7" id="KW-1133">Transmembrane helix</keyword>
<dbReference type="PANTHER" id="PTHR43791">
    <property type="entry name" value="PERMEASE-RELATED"/>
    <property type="match status" value="1"/>
</dbReference>